<proteinExistence type="predicted"/>
<evidence type="ECO:0000256" key="1">
    <source>
        <dbReference type="SAM" id="MobiDB-lite"/>
    </source>
</evidence>
<comment type="caution">
    <text evidence="3">The sequence shown here is derived from an EMBL/GenBank/DDBJ whole genome shotgun (WGS) entry which is preliminary data.</text>
</comment>
<dbReference type="InterPro" id="IPR029062">
    <property type="entry name" value="Class_I_gatase-like"/>
</dbReference>
<dbReference type="Pfam" id="PF01965">
    <property type="entry name" value="DJ-1_PfpI"/>
    <property type="match status" value="1"/>
</dbReference>
<gene>
    <name evidence="3" type="ORF">E1294_07645</name>
</gene>
<feature type="compositionally biased region" description="Low complexity" evidence="1">
    <location>
        <begin position="1"/>
        <end position="12"/>
    </location>
</feature>
<evidence type="ECO:0000313" key="4">
    <source>
        <dbReference type="Proteomes" id="UP000294543"/>
    </source>
</evidence>
<evidence type="ECO:0000313" key="3">
    <source>
        <dbReference type="EMBL" id="TDD23910.1"/>
    </source>
</evidence>
<dbReference type="AlphaFoldDB" id="A0A4R4X175"/>
<keyword evidence="4" id="KW-1185">Reference proteome</keyword>
<sequence length="122" mass="13291">MRSRRTTPAAATRRARRPGRDRENARTARGARCVGRERDFERLANGTQCTTHSASKADLAAQGGKVINAHVVDDGDLITSGGITSGLDLGLWLVTREVGADISIQVEAAMEYEQRGVVWRRS</sequence>
<dbReference type="InterPro" id="IPR052158">
    <property type="entry name" value="INH-QAR"/>
</dbReference>
<dbReference type="GO" id="GO:0006355">
    <property type="term" value="P:regulation of DNA-templated transcription"/>
    <property type="evidence" value="ECO:0007669"/>
    <property type="project" value="TreeGrafter"/>
</dbReference>
<name>A0A4R4X175_9ACTN</name>
<protein>
    <submittedName>
        <fullName evidence="3">AraC family transcriptional regulator</fullName>
    </submittedName>
</protein>
<dbReference type="Gene3D" id="3.40.50.880">
    <property type="match status" value="1"/>
</dbReference>
<organism evidence="3 4">
    <name type="scientific">Nonomuraea diastatica</name>
    <dbReference type="NCBI Taxonomy" id="1848329"/>
    <lineage>
        <taxon>Bacteria</taxon>
        <taxon>Bacillati</taxon>
        <taxon>Actinomycetota</taxon>
        <taxon>Actinomycetes</taxon>
        <taxon>Streptosporangiales</taxon>
        <taxon>Streptosporangiaceae</taxon>
        <taxon>Nonomuraea</taxon>
    </lineage>
</organism>
<dbReference type="PANTHER" id="PTHR43130:SF2">
    <property type="entry name" value="DJ-1_PFPI DOMAIN-CONTAINING PROTEIN"/>
    <property type="match status" value="1"/>
</dbReference>
<dbReference type="SUPFAM" id="SSF52317">
    <property type="entry name" value="Class I glutamine amidotransferase-like"/>
    <property type="match status" value="1"/>
</dbReference>
<dbReference type="PANTHER" id="PTHR43130">
    <property type="entry name" value="ARAC-FAMILY TRANSCRIPTIONAL REGULATOR"/>
    <property type="match status" value="1"/>
</dbReference>
<dbReference type="InterPro" id="IPR002818">
    <property type="entry name" value="DJ-1/PfpI"/>
</dbReference>
<dbReference type="Proteomes" id="UP000294543">
    <property type="component" value="Unassembled WGS sequence"/>
</dbReference>
<feature type="domain" description="DJ-1/PfpI" evidence="2">
    <location>
        <begin position="43"/>
        <end position="94"/>
    </location>
</feature>
<feature type="region of interest" description="Disordered" evidence="1">
    <location>
        <begin position="1"/>
        <end position="31"/>
    </location>
</feature>
<dbReference type="OrthoDB" id="4265717at2"/>
<reference evidence="3 4" key="1">
    <citation type="submission" date="2019-03" db="EMBL/GenBank/DDBJ databases">
        <title>Draft genome sequences of novel Actinobacteria.</title>
        <authorList>
            <person name="Sahin N."/>
            <person name="Ay H."/>
            <person name="Saygin H."/>
        </authorList>
    </citation>
    <scope>NUCLEOTIDE SEQUENCE [LARGE SCALE GENOMIC DNA]</scope>
    <source>
        <strain evidence="3 4">KC712</strain>
    </source>
</reference>
<evidence type="ECO:0000259" key="2">
    <source>
        <dbReference type="Pfam" id="PF01965"/>
    </source>
</evidence>
<dbReference type="EMBL" id="SMKP01000015">
    <property type="protein sequence ID" value="TDD23910.1"/>
    <property type="molecule type" value="Genomic_DNA"/>
</dbReference>
<accession>A0A4R4X175</accession>